<dbReference type="GO" id="GO:0004866">
    <property type="term" value="F:endopeptidase inhibitor activity"/>
    <property type="evidence" value="ECO:0007669"/>
    <property type="project" value="InterPro"/>
</dbReference>
<dbReference type="Gene3D" id="2.80.10.50">
    <property type="match status" value="1"/>
</dbReference>
<organism evidence="4 5">
    <name type="scientific">Trifolium subterraneum</name>
    <name type="common">Subterranean clover</name>
    <dbReference type="NCBI Taxonomy" id="3900"/>
    <lineage>
        <taxon>Eukaryota</taxon>
        <taxon>Viridiplantae</taxon>
        <taxon>Streptophyta</taxon>
        <taxon>Embryophyta</taxon>
        <taxon>Tracheophyta</taxon>
        <taxon>Spermatophyta</taxon>
        <taxon>Magnoliopsida</taxon>
        <taxon>eudicotyledons</taxon>
        <taxon>Gunneridae</taxon>
        <taxon>Pentapetalae</taxon>
        <taxon>rosids</taxon>
        <taxon>fabids</taxon>
        <taxon>Fabales</taxon>
        <taxon>Fabaceae</taxon>
        <taxon>Papilionoideae</taxon>
        <taxon>50 kb inversion clade</taxon>
        <taxon>NPAAA clade</taxon>
        <taxon>Hologalegina</taxon>
        <taxon>IRL clade</taxon>
        <taxon>Trifolieae</taxon>
        <taxon>Trifolium</taxon>
    </lineage>
</organism>
<dbReference type="EMBL" id="DF973336">
    <property type="protein sequence ID" value="GAU26461.1"/>
    <property type="molecule type" value="Genomic_DNA"/>
</dbReference>
<evidence type="ECO:0000256" key="3">
    <source>
        <dbReference type="SAM" id="SignalP"/>
    </source>
</evidence>
<dbReference type="PROSITE" id="PS00283">
    <property type="entry name" value="SOYBEAN_KUNITZ"/>
    <property type="match status" value="1"/>
</dbReference>
<dbReference type="InterPro" id="IPR002160">
    <property type="entry name" value="Prot_inh_Kunz-lg"/>
</dbReference>
<evidence type="ECO:0000256" key="1">
    <source>
        <dbReference type="ARBA" id="ARBA00004613"/>
    </source>
</evidence>
<keyword evidence="2" id="KW-0964">Secreted</keyword>
<comment type="subcellular location">
    <subcellularLocation>
        <location evidence="1">Secreted</location>
    </subcellularLocation>
</comment>
<keyword evidence="5" id="KW-1185">Reference proteome</keyword>
<dbReference type="Proteomes" id="UP000242715">
    <property type="component" value="Unassembled WGS sequence"/>
</dbReference>
<dbReference type="AlphaFoldDB" id="A0A2Z6M2W4"/>
<protein>
    <submittedName>
        <fullName evidence="4">Uncharacterized protein</fullName>
    </submittedName>
</protein>
<proteinExistence type="predicted"/>
<name>A0A2Z6M2W4_TRISU</name>
<feature type="signal peptide" evidence="3">
    <location>
        <begin position="1"/>
        <end position="23"/>
    </location>
</feature>
<dbReference type="GO" id="GO:0005576">
    <property type="term" value="C:extracellular region"/>
    <property type="evidence" value="ECO:0007669"/>
    <property type="project" value="UniProtKB-SubCell"/>
</dbReference>
<sequence length="101" mass="11106">MKPRLLSSLSFLLFSLTTHFSFSFTQDIIPVIDTDGNPLVPGAKYYILPALPGREGCGGLRLGKTSGKDGWDTTLYISHRPGENFVISKAMMMLLEGVWSP</sequence>
<keyword evidence="3" id="KW-0732">Signal</keyword>
<reference evidence="5" key="1">
    <citation type="journal article" date="2017" name="Front. Plant Sci.">
        <title>Climate Clever Clovers: New Paradigm to Reduce the Environmental Footprint of Ruminants by Breeding Low Methanogenic Forages Utilizing Haplotype Variation.</title>
        <authorList>
            <person name="Kaur P."/>
            <person name="Appels R."/>
            <person name="Bayer P.E."/>
            <person name="Keeble-Gagnere G."/>
            <person name="Wang J."/>
            <person name="Hirakawa H."/>
            <person name="Shirasawa K."/>
            <person name="Vercoe P."/>
            <person name="Stefanova K."/>
            <person name="Durmic Z."/>
            <person name="Nichols P."/>
            <person name="Revell C."/>
            <person name="Isobe S.N."/>
            <person name="Edwards D."/>
            <person name="Erskine W."/>
        </authorList>
    </citation>
    <scope>NUCLEOTIDE SEQUENCE [LARGE SCALE GENOMIC DNA]</scope>
    <source>
        <strain evidence="5">cv. Daliak</strain>
    </source>
</reference>
<accession>A0A2Z6M2W4</accession>
<feature type="chain" id="PRO_5016466605" evidence="3">
    <location>
        <begin position="24"/>
        <end position="101"/>
    </location>
</feature>
<evidence type="ECO:0000256" key="2">
    <source>
        <dbReference type="ARBA" id="ARBA00022525"/>
    </source>
</evidence>
<dbReference type="InterPro" id="IPR011065">
    <property type="entry name" value="Kunitz_inhibitor_STI-like_sf"/>
</dbReference>
<evidence type="ECO:0000313" key="5">
    <source>
        <dbReference type="Proteomes" id="UP000242715"/>
    </source>
</evidence>
<evidence type="ECO:0000313" key="4">
    <source>
        <dbReference type="EMBL" id="GAU26461.1"/>
    </source>
</evidence>
<dbReference type="SUPFAM" id="SSF50386">
    <property type="entry name" value="STI-like"/>
    <property type="match status" value="1"/>
</dbReference>
<gene>
    <name evidence="4" type="ORF">TSUD_294270</name>
</gene>